<keyword evidence="2" id="KW-0472">Membrane</keyword>
<feature type="region of interest" description="Disordered" evidence="1">
    <location>
        <begin position="1"/>
        <end position="56"/>
    </location>
</feature>
<accession>A0A1H3NIM4</accession>
<dbReference type="EMBL" id="FNPH01000004">
    <property type="protein sequence ID" value="SDY88767.1"/>
    <property type="molecule type" value="Genomic_DNA"/>
</dbReference>
<dbReference type="InterPro" id="IPR022029">
    <property type="entry name" value="YoaR-like_PG-bd"/>
</dbReference>
<gene>
    <name evidence="4" type="ORF">SAMN05444365_10414</name>
</gene>
<sequence length="616" mass="64714">MTAHTPDAFDSSAPTVQFPVVRAERQSTAESTPGGGQPGDRGEPGAPAAASGGDAPRRGRRALIASAVAAAAVVAAGGVAGYAYAGDVPRGTTVLGVELGGATRAEATAALRAELARRADRLAAPVPVTVAGKTARITPASVGLAVDVEATVAAATGKKSDRLTRLFGGHEVQPVVTVDAARLDAELRRAAGTFGEQMTMPAVVFEGITPKPVYPRPGKGLDAERSAQAVREGWLGGQAVAIPLVELHPASDAAEVDRLVAELAGPAVAAPVTVTTDRGELTIPPAATAKSLRLTADKNGKINPRIDQKALRAAIAGQLAKIEVKPKDATVSISGGKPRVSPSAPGQQVDLSALAGELLAVLPKPDGRHVTAALKPLQPGTTTEEIVKLGIKERVSTFTTHFDGGLSDPRSHNIVTAAKKVDGALVKPGKVFSLNGYTGPRGYAEGYKDAPVILDGKLVPGVGGGISQFTTTLFNATYYAGLEDVQHTPHSYWFSRYPSVIESTIFYPTLDFKFRNDTPYGVVIDTSFTSSSITVSIWSTKVYDSVTTEWSPRRDITTPETVYLEPGPTCIATDGINGFTQDAWRIFRKGGKEVEREKFTWRYLPEPRYRCAEKPA</sequence>
<dbReference type="AlphaFoldDB" id="A0A1H3NIM4"/>
<keyword evidence="2" id="KW-0812">Transmembrane</keyword>
<protein>
    <submittedName>
        <fullName evidence="4">Vancomycin resistance protein YoaR, contains peptidoglycan-binding and VanW domains</fullName>
    </submittedName>
</protein>
<proteinExistence type="predicted"/>
<dbReference type="STRING" id="405436.SAMN05444365_10414"/>
<feature type="domain" description="YoaR-like putative peptidoglycan binding" evidence="3">
    <location>
        <begin position="266"/>
        <end position="366"/>
    </location>
</feature>
<evidence type="ECO:0000256" key="1">
    <source>
        <dbReference type="SAM" id="MobiDB-lite"/>
    </source>
</evidence>
<reference evidence="5" key="1">
    <citation type="submission" date="2016-10" db="EMBL/GenBank/DDBJ databases">
        <authorList>
            <person name="Varghese N."/>
            <person name="Submissions S."/>
        </authorList>
    </citation>
    <scope>NUCLEOTIDE SEQUENCE [LARGE SCALE GENOMIC DNA]</scope>
    <source>
        <strain evidence="5">DSM 45245</strain>
    </source>
</reference>
<evidence type="ECO:0000256" key="2">
    <source>
        <dbReference type="SAM" id="Phobius"/>
    </source>
</evidence>
<dbReference type="PANTHER" id="PTHR35788:SF1">
    <property type="entry name" value="EXPORTED PROTEIN"/>
    <property type="match status" value="1"/>
</dbReference>
<dbReference type="Proteomes" id="UP000242415">
    <property type="component" value="Unassembled WGS sequence"/>
</dbReference>
<name>A0A1H3NIM4_9ACTN</name>
<dbReference type="Pfam" id="PF12229">
    <property type="entry name" value="PG_binding_4"/>
    <property type="match status" value="1"/>
</dbReference>
<dbReference type="InterPro" id="IPR007391">
    <property type="entry name" value="Vancomycin_resist_VanW"/>
</dbReference>
<dbReference type="OrthoDB" id="9813301at2"/>
<feature type="transmembrane region" description="Helical" evidence="2">
    <location>
        <begin position="62"/>
        <end position="85"/>
    </location>
</feature>
<evidence type="ECO:0000259" key="3">
    <source>
        <dbReference type="Pfam" id="PF12229"/>
    </source>
</evidence>
<organism evidence="4 5">
    <name type="scientific">Micromonospora pattaloongensis</name>
    <dbReference type="NCBI Taxonomy" id="405436"/>
    <lineage>
        <taxon>Bacteria</taxon>
        <taxon>Bacillati</taxon>
        <taxon>Actinomycetota</taxon>
        <taxon>Actinomycetes</taxon>
        <taxon>Micromonosporales</taxon>
        <taxon>Micromonosporaceae</taxon>
        <taxon>Micromonospora</taxon>
    </lineage>
</organism>
<evidence type="ECO:0000313" key="4">
    <source>
        <dbReference type="EMBL" id="SDY88767.1"/>
    </source>
</evidence>
<dbReference type="Pfam" id="PF04294">
    <property type="entry name" value="VanW"/>
    <property type="match status" value="1"/>
</dbReference>
<evidence type="ECO:0000313" key="5">
    <source>
        <dbReference type="Proteomes" id="UP000242415"/>
    </source>
</evidence>
<dbReference type="RefSeq" id="WP_091555891.1">
    <property type="nucleotide sequence ID" value="NZ_FNPH01000004.1"/>
</dbReference>
<feature type="compositionally biased region" description="Low complexity" evidence="1">
    <location>
        <begin position="44"/>
        <end position="54"/>
    </location>
</feature>
<dbReference type="InterPro" id="IPR052913">
    <property type="entry name" value="Glycopeptide_resist_protein"/>
</dbReference>
<dbReference type="PANTHER" id="PTHR35788">
    <property type="entry name" value="EXPORTED PROTEIN-RELATED"/>
    <property type="match status" value="1"/>
</dbReference>
<keyword evidence="2" id="KW-1133">Transmembrane helix</keyword>
<keyword evidence="5" id="KW-1185">Reference proteome</keyword>